<dbReference type="EMBL" id="CP144535">
    <property type="protein sequence ID" value="WWC62950.1"/>
    <property type="molecule type" value="Genomic_DNA"/>
</dbReference>
<feature type="compositionally biased region" description="Basic and acidic residues" evidence="1">
    <location>
        <begin position="1"/>
        <end position="14"/>
    </location>
</feature>
<organism evidence="2">
    <name type="scientific">Kwoniella dejecticola CBS 10117</name>
    <dbReference type="NCBI Taxonomy" id="1296121"/>
    <lineage>
        <taxon>Eukaryota</taxon>
        <taxon>Fungi</taxon>
        <taxon>Dikarya</taxon>
        <taxon>Basidiomycota</taxon>
        <taxon>Agaricomycotina</taxon>
        <taxon>Tremellomycetes</taxon>
        <taxon>Tremellales</taxon>
        <taxon>Cryptococcaceae</taxon>
        <taxon>Kwoniella</taxon>
    </lineage>
</organism>
<dbReference type="VEuPathDB" id="FungiDB:I303_05009"/>
<reference evidence="3" key="3">
    <citation type="submission" date="2024-02" db="EMBL/GenBank/DDBJ databases">
        <title>Comparative genomics of Cryptococcus and Kwoniella reveals pathogenesis evolution and contrasting modes of karyotype evolution via chromosome fusion or intercentromeric recombination.</title>
        <authorList>
            <person name="Coelho M.A."/>
            <person name="David-Palma M."/>
            <person name="Shea T."/>
            <person name="Bowers K."/>
            <person name="McGinley-Smith S."/>
            <person name="Mohammad A.W."/>
            <person name="Gnirke A."/>
            <person name="Yurkov A.M."/>
            <person name="Nowrousian M."/>
            <person name="Sun S."/>
            <person name="Cuomo C.A."/>
            <person name="Heitman J."/>
        </authorList>
    </citation>
    <scope>NUCLEOTIDE SEQUENCE</scope>
    <source>
        <strain evidence="3">CBS 10117</strain>
    </source>
</reference>
<keyword evidence="4" id="KW-1185">Reference proteome</keyword>
<dbReference type="Proteomes" id="UP000078595">
    <property type="component" value="Chromosome 6"/>
</dbReference>
<accession>A0A1A6A264</accession>
<dbReference type="GeneID" id="28968708"/>
<evidence type="ECO:0000313" key="4">
    <source>
        <dbReference type="Proteomes" id="UP000078595"/>
    </source>
</evidence>
<dbReference type="AlphaFoldDB" id="A0A1A6A264"/>
<dbReference type="EMBL" id="KI894032">
    <property type="protein sequence ID" value="OBR84152.1"/>
    <property type="molecule type" value="Genomic_DNA"/>
</dbReference>
<evidence type="ECO:0000313" key="3">
    <source>
        <dbReference type="EMBL" id="WWC62950.1"/>
    </source>
</evidence>
<name>A0A1A6A264_9TREE</name>
<feature type="region of interest" description="Disordered" evidence="1">
    <location>
        <begin position="327"/>
        <end position="369"/>
    </location>
</feature>
<evidence type="ECO:0000313" key="2">
    <source>
        <dbReference type="EMBL" id="OBR84152.1"/>
    </source>
</evidence>
<dbReference type="KEGG" id="kdj:28968708"/>
<evidence type="ECO:0000256" key="1">
    <source>
        <dbReference type="SAM" id="MobiDB-lite"/>
    </source>
</evidence>
<proteinExistence type="predicted"/>
<feature type="compositionally biased region" description="Basic and acidic residues" evidence="1">
    <location>
        <begin position="341"/>
        <end position="365"/>
    </location>
</feature>
<dbReference type="OrthoDB" id="10532764at2759"/>
<feature type="region of interest" description="Disordered" evidence="1">
    <location>
        <begin position="1"/>
        <end position="26"/>
    </location>
</feature>
<sequence length="425" mass="47254">MDEAKAESQKRPSIWDDPGWDDTIESTLPTAYDSARIDTSQLNRLIRSHSRSRKRSPINTMADTDTDTKTKTNAFYSNSSASTPTQARKGSAVGSVGSPAIIVSPATDEAIKSSPSTSTLSSVLIKNENDSVLALPGVTQTFWDLDTRSMTDAVREYLPQTQKASLAENKPGRQGDLLEQMRVCKFSEAEQRFLLVIAGSRNHSVRFHAQDPSQNPAWHLADGRTYRMPGDGDDEAVEISRAMHHIAWKGRENRKVSLDAFSNTIDQCCTTPDTEMYDTLRDLRERVSMYDCEGEQSDEHGINAPVDINSSYDAVFRSDRASLDLTELPMMSRTPSGGSADIHKADKRHPGSESRRSSASKLRDRFHLRRNSQNASTIGALIGYTSYEATDTLRKRYQEALAERKGTCRDLKSLLDASVKSDSRF</sequence>
<dbReference type="RefSeq" id="XP_018261994.1">
    <property type="nucleotide sequence ID" value="XM_018408303.1"/>
</dbReference>
<feature type="region of interest" description="Disordered" evidence="1">
    <location>
        <begin position="45"/>
        <end position="96"/>
    </location>
</feature>
<reference evidence="3" key="2">
    <citation type="submission" date="2013-07" db="EMBL/GenBank/DDBJ databases">
        <authorList>
            <consortium name="The Broad Institute Genome Sequencing Platform"/>
            <person name="Cuomo C."/>
            <person name="Litvintseva A."/>
            <person name="Chen Y."/>
            <person name="Heitman J."/>
            <person name="Sun S."/>
            <person name="Springer D."/>
            <person name="Dromer F."/>
            <person name="Young S.K."/>
            <person name="Zeng Q."/>
            <person name="Gargeya S."/>
            <person name="Fitzgerald M."/>
            <person name="Abouelleil A."/>
            <person name="Alvarado L."/>
            <person name="Berlin A.M."/>
            <person name="Chapman S.B."/>
            <person name="Dewar J."/>
            <person name="Goldberg J."/>
            <person name="Griggs A."/>
            <person name="Gujja S."/>
            <person name="Hansen M."/>
            <person name="Howarth C."/>
            <person name="Imamovic A."/>
            <person name="Larimer J."/>
            <person name="McCowan C."/>
            <person name="Murphy C."/>
            <person name="Pearson M."/>
            <person name="Priest M."/>
            <person name="Roberts A."/>
            <person name="Saif S."/>
            <person name="Shea T."/>
            <person name="Sykes S."/>
            <person name="Wortman J."/>
            <person name="Nusbaum C."/>
            <person name="Birren B."/>
        </authorList>
    </citation>
    <scope>NUCLEOTIDE SEQUENCE</scope>
    <source>
        <strain evidence="3">CBS 10117</strain>
    </source>
</reference>
<feature type="compositionally biased region" description="Basic residues" evidence="1">
    <location>
        <begin position="46"/>
        <end position="56"/>
    </location>
</feature>
<protein>
    <submittedName>
        <fullName evidence="2">Uncharacterized protein</fullName>
    </submittedName>
</protein>
<reference evidence="2" key="1">
    <citation type="submission" date="2013-07" db="EMBL/GenBank/DDBJ databases">
        <title>The Genome Sequence of Cryptococcus dejecticola CBS10117.</title>
        <authorList>
            <consortium name="The Broad Institute Genome Sequencing Platform"/>
            <person name="Cuomo C."/>
            <person name="Litvintseva A."/>
            <person name="Chen Y."/>
            <person name="Heitman J."/>
            <person name="Sun S."/>
            <person name="Springer D."/>
            <person name="Dromer F."/>
            <person name="Young S.K."/>
            <person name="Zeng Q."/>
            <person name="Gargeya S."/>
            <person name="Fitzgerald M."/>
            <person name="Abouelleil A."/>
            <person name="Alvarado L."/>
            <person name="Berlin A.M."/>
            <person name="Chapman S.B."/>
            <person name="Dewar J."/>
            <person name="Goldberg J."/>
            <person name="Griggs A."/>
            <person name="Gujja S."/>
            <person name="Hansen M."/>
            <person name="Howarth C."/>
            <person name="Imamovic A."/>
            <person name="Larimer J."/>
            <person name="McCowan C."/>
            <person name="Murphy C."/>
            <person name="Pearson M."/>
            <person name="Priest M."/>
            <person name="Roberts A."/>
            <person name="Saif S."/>
            <person name="Shea T."/>
            <person name="Sykes S."/>
            <person name="Wortman J."/>
            <person name="Nusbaum C."/>
            <person name="Birren B."/>
        </authorList>
    </citation>
    <scope>NUCLEOTIDE SEQUENCE [LARGE SCALE GENOMIC DNA]</scope>
    <source>
        <strain evidence="2">CBS 10117</strain>
    </source>
</reference>
<gene>
    <name evidence="2" type="ORF">I303_05009</name>
    <name evidence="3" type="ORF">I303_105548</name>
</gene>
<feature type="compositionally biased region" description="Polar residues" evidence="1">
    <location>
        <begin position="73"/>
        <end position="88"/>
    </location>
</feature>